<feature type="domain" description="Fibronectin type-III" evidence="11">
    <location>
        <begin position="272"/>
        <end position="366"/>
    </location>
</feature>
<keyword evidence="5" id="KW-0677">Repeat</keyword>
<dbReference type="InterPro" id="IPR003599">
    <property type="entry name" value="Ig_sub"/>
</dbReference>
<proteinExistence type="inferred from homology"/>
<dbReference type="InterPro" id="IPR013783">
    <property type="entry name" value="Ig-like_fold"/>
</dbReference>
<dbReference type="InterPro" id="IPR003598">
    <property type="entry name" value="Ig_sub2"/>
</dbReference>
<dbReference type="InterPro" id="IPR036179">
    <property type="entry name" value="Ig-like_dom_sf"/>
</dbReference>
<organism evidence="12 13">
    <name type="scientific">Diaphorina citri</name>
    <name type="common">Asian citrus psyllid</name>
    <dbReference type="NCBI Taxonomy" id="121845"/>
    <lineage>
        <taxon>Eukaryota</taxon>
        <taxon>Metazoa</taxon>
        <taxon>Ecdysozoa</taxon>
        <taxon>Arthropoda</taxon>
        <taxon>Hexapoda</taxon>
        <taxon>Insecta</taxon>
        <taxon>Pterygota</taxon>
        <taxon>Neoptera</taxon>
        <taxon>Paraneoptera</taxon>
        <taxon>Hemiptera</taxon>
        <taxon>Sternorrhyncha</taxon>
        <taxon>Psylloidea</taxon>
        <taxon>Psyllidae</taxon>
        <taxon>Diaphorininae</taxon>
        <taxon>Diaphorina</taxon>
    </lineage>
</organism>
<feature type="domain" description="Ig-like" evidence="10">
    <location>
        <begin position="566"/>
        <end position="659"/>
    </location>
</feature>
<dbReference type="Gene3D" id="2.60.40.10">
    <property type="entry name" value="Immunoglobulins"/>
    <property type="match status" value="13"/>
</dbReference>
<evidence type="ECO:0000259" key="11">
    <source>
        <dbReference type="PROSITE" id="PS50853"/>
    </source>
</evidence>
<feature type="domain" description="Fibronectin type-III" evidence="11">
    <location>
        <begin position="1195"/>
        <end position="1290"/>
    </location>
</feature>
<evidence type="ECO:0000259" key="10">
    <source>
        <dbReference type="PROSITE" id="PS50835"/>
    </source>
</evidence>
<dbReference type="SUPFAM" id="SSF49265">
    <property type="entry name" value="Fibronectin type III"/>
    <property type="match status" value="5"/>
</dbReference>
<evidence type="ECO:0000256" key="3">
    <source>
        <dbReference type="ARBA" id="ARBA00022443"/>
    </source>
</evidence>
<dbReference type="FunFam" id="2.60.40.10:FF:000031">
    <property type="entry name" value="Myosin-binding protein C, slow type"/>
    <property type="match status" value="2"/>
</dbReference>
<dbReference type="PROSITE" id="PS50835">
    <property type="entry name" value="IG_LIKE"/>
    <property type="match status" value="4"/>
</dbReference>
<dbReference type="GO" id="GO:0004672">
    <property type="term" value="F:protein kinase activity"/>
    <property type="evidence" value="ECO:0007669"/>
    <property type="project" value="InterPro"/>
</dbReference>
<evidence type="ECO:0000256" key="7">
    <source>
        <dbReference type="ARBA" id="ARBA00023319"/>
    </source>
</evidence>
<keyword evidence="6" id="KW-1015">Disulfide bond</keyword>
<feature type="domain" description="Fibronectin type-III" evidence="11">
    <location>
        <begin position="1"/>
        <end position="77"/>
    </location>
</feature>
<feature type="domain" description="Fibronectin type-III" evidence="11">
    <location>
        <begin position="898"/>
        <end position="992"/>
    </location>
</feature>
<evidence type="ECO:0000256" key="4">
    <source>
        <dbReference type="ARBA" id="ARBA00022490"/>
    </source>
</evidence>
<dbReference type="Pfam" id="PF00041">
    <property type="entry name" value="fn3"/>
    <property type="match status" value="8"/>
</dbReference>
<feature type="binding site" evidence="8">
    <location>
        <position position="843"/>
    </location>
    <ligand>
        <name>ATP</name>
        <dbReference type="ChEBI" id="CHEBI:30616"/>
    </ligand>
</feature>
<dbReference type="Pfam" id="PF07679">
    <property type="entry name" value="I-set"/>
    <property type="match status" value="5"/>
</dbReference>
<dbReference type="InterPro" id="IPR003961">
    <property type="entry name" value="FN3_dom"/>
</dbReference>
<dbReference type="GO" id="GO:0031672">
    <property type="term" value="C:A band"/>
    <property type="evidence" value="ECO:0007669"/>
    <property type="project" value="UniProtKB-ARBA"/>
</dbReference>
<dbReference type="SUPFAM" id="SSF48726">
    <property type="entry name" value="Immunoglobulin"/>
    <property type="match status" value="5"/>
</dbReference>
<evidence type="ECO:0000256" key="5">
    <source>
        <dbReference type="ARBA" id="ARBA00022737"/>
    </source>
</evidence>
<dbReference type="GeneID" id="103512394"/>
<dbReference type="PRINTS" id="PR00014">
    <property type="entry name" value="FNTYPEIII"/>
</dbReference>
<dbReference type="PANTHER" id="PTHR14340:SF9">
    <property type="entry name" value="FIBRONECTIN TYPE-III DOMAIN-CONTAINING PROTEIN"/>
    <property type="match status" value="1"/>
</dbReference>
<feature type="domain" description="Fibronectin type-III" evidence="11">
    <location>
        <begin position="372"/>
        <end position="467"/>
    </location>
</feature>
<keyword evidence="12" id="KW-1185">Reference proteome</keyword>
<dbReference type="InterPro" id="IPR017441">
    <property type="entry name" value="Protein_kinase_ATP_BS"/>
</dbReference>
<keyword evidence="7" id="KW-0393">Immunoglobulin domain</keyword>
<dbReference type="FunFam" id="2.60.40.10:FF:000559">
    <property type="entry name" value="Uncharacterized protein, isoform J"/>
    <property type="match status" value="1"/>
</dbReference>
<dbReference type="PROSITE" id="PS00107">
    <property type="entry name" value="PROTEIN_KINASE_ATP"/>
    <property type="match status" value="1"/>
</dbReference>
<dbReference type="GO" id="GO:0005524">
    <property type="term" value="F:ATP binding"/>
    <property type="evidence" value="ECO:0007669"/>
    <property type="project" value="UniProtKB-UniRule"/>
</dbReference>
<dbReference type="FunFam" id="2.60.40.10:FF:000003">
    <property type="entry name" value="Titin isoform E"/>
    <property type="match status" value="1"/>
</dbReference>
<gene>
    <name evidence="13" type="primary">LOC103512394</name>
</gene>
<dbReference type="InterPro" id="IPR007110">
    <property type="entry name" value="Ig-like_dom"/>
</dbReference>
<feature type="domain" description="Fibronectin type-III" evidence="11">
    <location>
        <begin position="998"/>
        <end position="1094"/>
    </location>
</feature>
<evidence type="ECO:0000256" key="8">
    <source>
        <dbReference type="PROSITE-ProRule" id="PRU10141"/>
    </source>
</evidence>
<dbReference type="InterPro" id="IPR011009">
    <property type="entry name" value="Kinase-like_dom_sf"/>
</dbReference>
<dbReference type="FunFam" id="2.60.40.10:FF:000080">
    <property type="entry name" value="Myosin light chain kinase, smooth muscle"/>
    <property type="match status" value="1"/>
</dbReference>
<evidence type="ECO:0000313" key="12">
    <source>
        <dbReference type="Proteomes" id="UP000079169"/>
    </source>
</evidence>
<dbReference type="InterPro" id="IPR000719">
    <property type="entry name" value="Prot_kinase_dom"/>
</dbReference>
<keyword evidence="4" id="KW-0963">Cytoplasm</keyword>
<dbReference type="FunFam" id="2.60.40.10:FF:000831">
    <property type="entry name" value="Uncharacterized protein, isoform F"/>
    <property type="match status" value="1"/>
</dbReference>
<evidence type="ECO:0000259" key="9">
    <source>
        <dbReference type="PROSITE" id="PS50011"/>
    </source>
</evidence>
<feature type="domain" description="Fibronectin type-III" evidence="11">
    <location>
        <begin position="664"/>
        <end position="757"/>
    </location>
</feature>
<dbReference type="RefSeq" id="XP_017300889.1">
    <property type="nucleotide sequence ID" value="XM_017445400.1"/>
</dbReference>
<keyword evidence="3" id="KW-0728">SH3 domain</keyword>
<feature type="domain" description="Ig-like" evidence="10">
    <location>
        <begin position="473"/>
        <end position="561"/>
    </location>
</feature>
<dbReference type="OMA" id="DWSERHM"/>
<dbReference type="InterPro" id="IPR013098">
    <property type="entry name" value="Ig_I-set"/>
</dbReference>
<dbReference type="KEGG" id="dci:103512394"/>
<dbReference type="SMART" id="SM00060">
    <property type="entry name" value="FN3"/>
    <property type="match status" value="8"/>
</dbReference>
<feature type="domain" description="Ig-like" evidence="10">
    <location>
        <begin position="1097"/>
        <end position="1187"/>
    </location>
</feature>
<dbReference type="SUPFAM" id="SSF56112">
    <property type="entry name" value="Protein kinase-like (PK-like)"/>
    <property type="match status" value="1"/>
</dbReference>
<dbReference type="FunFam" id="3.30.200.20:FF:000249">
    <property type="entry name" value="twitchin isoform X2"/>
    <property type="match status" value="1"/>
</dbReference>
<dbReference type="STRING" id="121845.A0A1S4EFF8"/>
<dbReference type="FunFam" id="2.60.40.10:FF:000147">
    <property type="entry name" value="Myosin light chain kinase"/>
    <property type="match status" value="1"/>
</dbReference>
<accession>A0A1S4EFF8</accession>
<feature type="domain" description="Ig-like" evidence="10">
    <location>
        <begin position="83"/>
        <end position="171"/>
    </location>
</feature>
<evidence type="ECO:0000256" key="1">
    <source>
        <dbReference type="ARBA" id="ARBA00004496"/>
    </source>
</evidence>
<dbReference type="FunFam" id="2.60.40.10:FF:000504">
    <property type="entry name" value="Bent, isoform J"/>
    <property type="match status" value="2"/>
</dbReference>
<dbReference type="PROSITE" id="PS50853">
    <property type="entry name" value="FN3"/>
    <property type="match status" value="8"/>
</dbReference>
<dbReference type="InterPro" id="IPR036116">
    <property type="entry name" value="FN3_sf"/>
</dbReference>
<dbReference type="SMART" id="SM00220">
    <property type="entry name" value="S_TKc"/>
    <property type="match status" value="1"/>
</dbReference>
<comment type="similarity">
    <text evidence="2">Belongs to the protein kinase superfamily. CAMK Ser/Thr protein kinase family.</text>
</comment>
<dbReference type="SMART" id="SM00409">
    <property type="entry name" value="IG"/>
    <property type="match status" value="5"/>
</dbReference>
<reference evidence="13" key="1">
    <citation type="submission" date="2025-08" db="UniProtKB">
        <authorList>
            <consortium name="RefSeq"/>
        </authorList>
    </citation>
    <scope>IDENTIFICATION</scope>
</reference>
<dbReference type="PaxDb" id="121845-A0A1S4EFF8"/>
<protein>
    <submittedName>
        <fullName evidence="13">Twitchin-like</fullName>
    </submittedName>
</protein>
<name>A0A1S4EFF8_DIACI</name>
<dbReference type="Pfam" id="PF00069">
    <property type="entry name" value="Pkinase"/>
    <property type="match status" value="1"/>
</dbReference>
<dbReference type="CDD" id="cd00063">
    <property type="entry name" value="FN3"/>
    <property type="match status" value="8"/>
</dbReference>
<evidence type="ECO:0000313" key="13">
    <source>
        <dbReference type="RefSeq" id="XP_017300889.1"/>
    </source>
</evidence>
<dbReference type="GO" id="GO:0009653">
    <property type="term" value="P:anatomical structure morphogenesis"/>
    <property type="evidence" value="ECO:0007669"/>
    <property type="project" value="UniProtKB-ARBA"/>
</dbReference>
<evidence type="ECO:0000256" key="2">
    <source>
        <dbReference type="ARBA" id="ARBA00006692"/>
    </source>
</evidence>
<keyword evidence="8" id="KW-0547">Nucleotide-binding</keyword>
<keyword evidence="8" id="KW-0067">ATP-binding</keyword>
<feature type="domain" description="Protein kinase" evidence="9">
    <location>
        <begin position="814"/>
        <end position="1156"/>
    </location>
</feature>
<feature type="non-terminal residue" evidence="13">
    <location>
        <position position="1"/>
    </location>
</feature>
<dbReference type="PANTHER" id="PTHR14340">
    <property type="entry name" value="MICROFIBRIL-ASSOCIATED GLYCOPROTEIN 3"/>
    <property type="match status" value="1"/>
</dbReference>
<sequence length="1368" mass="152676">EPPSSDGGSKITGYIIERREVGGAIWLKCNDYNVLECSFSVLNLVEGNDYEFRIIAVNAIGKSEPSICTTPVKICEFVGGEKPDFIVPLKDLVVPLGKLLTLQCEATGTPVPKCRWLRNGREISSGARYRVETAGGVFRLHFNEVTDVDNGDYTCEAYNSVGFAHTSSRVKIGTPPRIDRMPNALYIPEGDNTKVKIFYAGDQPMEVSLTKNGRVVQSDDRFKFTVLDDYIIIFIKEIRKEDAGDYTVNLSNSSGSVSGTFTINITGLPGPPIGPLDVSEITKHTCTLHWNPPKYDGGLKVTHYVVERRDISMPHWICISTTCHDTTFIVQGLTEGQEYLFHVMAVNENGMGPPLEGINPIKAKSPYDKPSPPGIPVVTQVGGDFVNLSWDKPLDDGGSRIQGYWIDKHEVGSDAWQRVNVAICAPSQINIPNLIEGRQYEFRVYAQNEAGLSLPSSASNSVQIKDPMAAKAPEIIVPLRNANAIQNHNAQFQCTITGCPKPTISWLKGSREITPSARHHIFAEGDTYTLIINSVYGVDADEYVCRAVNKGGVKSTKAELIIMTAPKFNVPPRFRDTAYFDKGENVVVKIPFTGYPKPKITWYRDNEVIESGGHFHVETSERHAILTIRDASNVDTAPYRVVAENDLGMDSAIVKIQISDRPDPPQFPTVEDIGHDSLALVWRAPIWDGGSNITNYIVEKREHPMSSWIRVGNTRFTTMAITGLSPGHQYEFRVYAENVYGRSDPSTTSDLITTKDTFKKQIKKRQYDFDETGKKIRGKADEKVSDYDQYVFDIYSKYVPQPVDIKTSSVYDHYDILEEIGTGAFGVVHRCRERKTGNIFAAKFIPVSHNLEKELIRKEIDIMNQLHHPKLINLHDAFEDDDEMVLIFDVRVLDRPHPPENLHADEFAGDSLTLYWTPPRDNGGSEITNYVVEKKDYNSTVWTKVSSYVTTPFVRVRNLAIGSTYEFRVMAENQYGLSKPALTIDPIKAKHPFDVPGAPGAPKGVDSTEDSISLVWSKPRHDGGSPIQRYIVEKRLISDDKWIKASMAHIPDTSLKVTSLIENHEYEFRVCAVNAAGQGPWSSSSDIIMCCAPPCAPKITSDLSIRDMTVLAGEEFTITVPFSGRPKPTPIWTVNGDEVSPDGRIKFETSENQTIYRNKSAKRATDSGSYTIQLVNTVGSDSASCKVYVVDKPSPPQGPLDVSDITPESCSLSWKPPLDDGGSPITNYVVEKYESATGFWSKLSSFVRSPAYDVFGLETNRQYRFRVRAENQYGVSEPLELDNSITAKFPFTVPDPPGQPQIVDWDTNNATLMWDRPRTDGGSKIQGYKVEFRDVAEDTNWRVANDYLVKDPTYIVHSLLQGHDYEFK</sequence>
<dbReference type="Proteomes" id="UP000079169">
    <property type="component" value="Unplaced"/>
</dbReference>
<dbReference type="FunFam" id="2.60.40.10:FF:000127">
    <property type="entry name" value="titin isoform X1"/>
    <property type="match status" value="2"/>
</dbReference>
<dbReference type="PROSITE" id="PS50011">
    <property type="entry name" value="PROTEIN_KINASE_DOM"/>
    <property type="match status" value="1"/>
</dbReference>
<dbReference type="Gene3D" id="3.30.200.20">
    <property type="entry name" value="Phosphorylase Kinase, domain 1"/>
    <property type="match status" value="1"/>
</dbReference>
<dbReference type="GO" id="GO:0030154">
    <property type="term" value="P:cell differentiation"/>
    <property type="evidence" value="ECO:0007669"/>
    <property type="project" value="UniProtKB-ARBA"/>
</dbReference>
<feature type="domain" description="Fibronectin type-III" evidence="11">
    <location>
        <begin position="1296"/>
        <end position="1368"/>
    </location>
</feature>
<dbReference type="SMART" id="SM00408">
    <property type="entry name" value="IGc2"/>
    <property type="match status" value="3"/>
</dbReference>
<evidence type="ECO:0000256" key="6">
    <source>
        <dbReference type="ARBA" id="ARBA00023157"/>
    </source>
</evidence>
<comment type="subcellular location">
    <subcellularLocation>
        <location evidence="1">Cytoplasm</location>
    </subcellularLocation>
</comment>